<dbReference type="Pfam" id="PF03547">
    <property type="entry name" value="Mem_trans"/>
    <property type="match status" value="1"/>
</dbReference>
<dbReference type="GO" id="GO:0016020">
    <property type="term" value="C:membrane"/>
    <property type="evidence" value="ECO:0007669"/>
    <property type="project" value="UniProtKB-SubCell"/>
</dbReference>
<dbReference type="PANTHER" id="PTHR36838:SF3">
    <property type="entry name" value="TRANSPORTER AUXIN EFFLUX CARRIER EC FAMILY"/>
    <property type="match status" value="1"/>
</dbReference>
<sequence length="175" mass="18569">MHTIFVIVAPIFALILVGYLCRKTNKLGDKAAAEINKMVVWLCLPALLFKVTATATWSEIWHPGFIVAFGAGALAMFVITLAWRLYSGHGLVAASIDGLSAGYANTGYIGIPLCLLLFGQAGLQPALISSLIVVCLVFAISLTLIEVGLQEERHIGRAVVVVGKALAKNPLVISP</sequence>
<feature type="transmembrane region" description="Helical" evidence="7">
    <location>
        <begin position="38"/>
        <end position="58"/>
    </location>
</feature>
<reference evidence="8" key="1">
    <citation type="submission" date="2023-03" db="EMBL/GenBank/DDBJ databases">
        <title>Draft assemblies of triclosan tolerant bacteria isolated from returned activated sludge.</title>
        <authorList>
            <person name="Van Hamelsveld S."/>
        </authorList>
    </citation>
    <scope>NUCLEOTIDE SEQUENCE</scope>
    <source>
        <strain evidence="8">GW210012_S60</strain>
    </source>
</reference>
<keyword evidence="4 7" id="KW-0812">Transmembrane</keyword>
<keyword evidence="5 7" id="KW-1133">Transmembrane helix</keyword>
<feature type="transmembrane region" description="Helical" evidence="7">
    <location>
        <begin position="64"/>
        <end position="86"/>
    </location>
</feature>
<dbReference type="Proteomes" id="UP001217741">
    <property type="component" value="Unassembled WGS sequence"/>
</dbReference>
<dbReference type="RefSeq" id="WP_276236989.1">
    <property type="nucleotide sequence ID" value="NZ_JARJLO010000325.1"/>
</dbReference>
<feature type="non-terminal residue" evidence="8">
    <location>
        <position position="175"/>
    </location>
</feature>
<evidence type="ECO:0000256" key="2">
    <source>
        <dbReference type="ARBA" id="ARBA00022448"/>
    </source>
</evidence>
<evidence type="ECO:0000256" key="7">
    <source>
        <dbReference type="SAM" id="Phobius"/>
    </source>
</evidence>
<evidence type="ECO:0000256" key="4">
    <source>
        <dbReference type="ARBA" id="ARBA00022692"/>
    </source>
</evidence>
<organism evidence="8 9">
    <name type="scientific">Pseudomonas putida</name>
    <name type="common">Arthrobacter siderocapsulatus</name>
    <dbReference type="NCBI Taxonomy" id="303"/>
    <lineage>
        <taxon>Bacteria</taxon>
        <taxon>Pseudomonadati</taxon>
        <taxon>Pseudomonadota</taxon>
        <taxon>Gammaproteobacteria</taxon>
        <taxon>Pseudomonadales</taxon>
        <taxon>Pseudomonadaceae</taxon>
        <taxon>Pseudomonas</taxon>
    </lineage>
</organism>
<keyword evidence="3" id="KW-1003">Cell membrane</keyword>
<comment type="caution">
    <text evidence="8">The sequence shown here is derived from an EMBL/GenBank/DDBJ whole genome shotgun (WGS) entry which is preliminary data.</text>
</comment>
<keyword evidence="6 7" id="KW-0472">Membrane</keyword>
<dbReference type="InterPro" id="IPR004776">
    <property type="entry name" value="Mem_transp_PIN-like"/>
</dbReference>
<evidence type="ECO:0000256" key="5">
    <source>
        <dbReference type="ARBA" id="ARBA00022989"/>
    </source>
</evidence>
<comment type="subcellular location">
    <subcellularLocation>
        <location evidence="1">Membrane</location>
        <topology evidence="1">Multi-pass membrane protein</topology>
    </subcellularLocation>
</comment>
<dbReference type="GO" id="GO:0055085">
    <property type="term" value="P:transmembrane transport"/>
    <property type="evidence" value="ECO:0007669"/>
    <property type="project" value="InterPro"/>
</dbReference>
<evidence type="ECO:0000256" key="6">
    <source>
        <dbReference type="ARBA" id="ARBA00023136"/>
    </source>
</evidence>
<evidence type="ECO:0000256" key="1">
    <source>
        <dbReference type="ARBA" id="ARBA00004141"/>
    </source>
</evidence>
<protein>
    <submittedName>
        <fullName evidence="8">AEC family transporter</fullName>
    </submittedName>
</protein>
<dbReference type="AlphaFoldDB" id="A0AAW6PS23"/>
<keyword evidence="2" id="KW-0813">Transport</keyword>
<feature type="transmembrane region" description="Helical" evidence="7">
    <location>
        <begin position="6"/>
        <end position="22"/>
    </location>
</feature>
<evidence type="ECO:0000313" key="9">
    <source>
        <dbReference type="Proteomes" id="UP001217741"/>
    </source>
</evidence>
<name>A0AAW6PS23_PSEPU</name>
<accession>A0AAW6PS23</accession>
<gene>
    <name evidence="8" type="ORF">P3W50_20975</name>
</gene>
<evidence type="ECO:0000313" key="8">
    <source>
        <dbReference type="EMBL" id="MDF3872921.1"/>
    </source>
</evidence>
<feature type="transmembrane region" description="Helical" evidence="7">
    <location>
        <begin position="127"/>
        <end position="149"/>
    </location>
</feature>
<dbReference type="PANTHER" id="PTHR36838">
    <property type="entry name" value="AUXIN EFFLUX CARRIER FAMILY PROTEIN"/>
    <property type="match status" value="1"/>
</dbReference>
<feature type="transmembrane region" description="Helical" evidence="7">
    <location>
        <begin position="98"/>
        <end position="121"/>
    </location>
</feature>
<proteinExistence type="predicted"/>
<evidence type="ECO:0000256" key="3">
    <source>
        <dbReference type="ARBA" id="ARBA00022475"/>
    </source>
</evidence>
<dbReference type="EMBL" id="JARJLO010000325">
    <property type="protein sequence ID" value="MDF3872921.1"/>
    <property type="molecule type" value="Genomic_DNA"/>
</dbReference>